<name>A0A136Q503_9FIRM</name>
<organism evidence="3 4">
    <name type="scientific">Christensenella minuta</name>
    <dbReference type="NCBI Taxonomy" id="626937"/>
    <lineage>
        <taxon>Bacteria</taxon>
        <taxon>Bacillati</taxon>
        <taxon>Bacillota</taxon>
        <taxon>Clostridia</taxon>
        <taxon>Christensenellales</taxon>
        <taxon>Christensenellaceae</taxon>
        <taxon>Christensenella</taxon>
    </lineage>
</organism>
<comment type="caution">
    <text evidence="3">The sequence shown here is derived from an EMBL/GenBank/DDBJ whole genome shotgun (WGS) entry which is preliminary data.</text>
</comment>
<dbReference type="Proteomes" id="UP000070366">
    <property type="component" value="Unassembled WGS sequence"/>
</dbReference>
<sequence length="397" mass="42897">MAERIIVGADPCGIMIKEEVKKYLQDTGYEVTDVGSMPDGTEVDYYEVGARVGARVSSGEFKRGFLFCGTGMGVSIVANKFQGVYCGLCESVETAKLCRTINNCNVLAIGGFLIGGFKAVEMAKAFLETAFTENFSAAPPEFLRKAYQCIGEIETNLYNQNTRQGENETVELMLNCEDPKILGKYFDLYPIIDGVTTNPLMISRAGKVDFFDYIRRLRLAAGERKLMAQVTSSDCQTMVQEAELIRQAGGDGMFVKIPAIEEGIRAMEILSKKGYNITATVVGSFGQGMAALKAGAKYVAVFYGPMESKGMNPCAVIKRLAAYIQASGCEGRILAAGCKDLEACGKAMKAGATAFTVDPETLTKGMTSPVTKEYAANFKKAWEGVHGIGVNITDLKK</sequence>
<dbReference type="RefSeq" id="WP_082771092.1">
    <property type="nucleotide sequence ID" value="NZ_CABMOF010000004.1"/>
</dbReference>
<dbReference type="InterPro" id="IPR036569">
    <property type="entry name" value="RpiB_LacA_LacB_sf"/>
</dbReference>
<dbReference type="InterPro" id="IPR003500">
    <property type="entry name" value="RpiB_LacA_LacB"/>
</dbReference>
<keyword evidence="4" id="KW-1185">Reference proteome</keyword>
<keyword evidence="2" id="KW-0704">Schiff base</keyword>
<dbReference type="KEGG" id="cmiu:B1H56_11905"/>
<dbReference type="GO" id="GO:0016861">
    <property type="term" value="F:intramolecular oxidoreductase activity, interconverting aldoses and ketoses"/>
    <property type="evidence" value="ECO:0007669"/>
    <property type="project" value="UniProtKB-ARBA"/>
</dbReference>
<evidence type="ECO:0000256" key="2">
    <source>
        <dbReference type="ARBA" id="ARBA00023270"/>
    </source>
</evidence>
<dbReference type="InterPro" id="IPR013785">
    <property type="entry name" value="Aldolase_TIM"/>
</dbReference>
<dbReference type="Pfam" id="PF00923">
    <property type="entry name" value="TAL_FSA"/>
    <property type="match status" value="1"/>
</dbReference>
<dbReference type="OrthoDB" id="1778624at2"/>
<accession>A0A136Q503</accession>
<comment type="similarity">
    <text evidence="1">Belongs to the LacAB/RpiB family.</text>
</comment>
<dbReference type="GO" id="GO:0005975">
    <property type="term" value="P:carbohydrate metabolic process"/>
    <property type="evidence" value="ECO:0007669"/>
    <property type="project" value="InterPro"/>
</dbReference>
<dbReference type="Gene3D" id="3.20.20.70">
    <property type="entry name" value="Aldolase class I"/>
    <property type="match status" value="1"/>
</dbReference>
<dbReference type="Pfam" id="PF02502">
    <property type="entry name" value="LacAB_rpiB"/>
    <property type="match status" value="1"/>
</dbReference>
<dbReference type="PANTHER" id="PTHR30345">
    <property type="entry name" value="RIBOSE-5-PHOSPHATE ISOMERASE B"/>
    <property type="match status" value="1"/>
</dbReference>
<dbReference type="EMBL" id="LSZW01000057">
    <property type="protein sequence ID" value="KXK65732.1"/>
    <property type="molecule type" value="Genomic_DNA"/>
</dbReference>
<evidence type="ECO:0000313" key="3">
    <source>
        <dbReference type="EMBL" id="KXK65732.1"/>
    </source>
</evidence>
<protein>
    <submittedName>
        <fullName evidence="3">Putative fructose-6-phosphate aldolase</fullName>
    </submittedName>
</protein>
<dbReference type="NCBIfam" id="TIGR00689">
    <property type="entry name" value="rpiB_lacA_lacB"/>
    <property type="match status" value="1"/>
</dbReference>
<dbReference type="STRING" id="626937.HMPREF3293_01454"/>
<evidence type="ECO:0000313" key="4">
    <source>
        <dbReference type="Proteomes" id="UP000070366"/>
    </source>
</evidence>
<reference evidence="3 4" key="1">
    <citation type="submission" date="2016-02" db="EMBL/GenBank/DDBJ databases">
        <authorList>
            <person name="Wen L."/>
            <person name="He K."/>
            <person name="Yang H."/>
        </authorList>
    </citation>
    <scope>NUCLEOTIDE SEQUENCE [LARGE SCALE GENOMIC DNA]</scope>
    <source>
        <strain evidence="3 4">DSM 22607</strain>
    </source>
</reference>
<dbReference type="SUPFAM" id="SSF51569">
    <property type="entry name" value="Aldolase"/>
    <property type="match status" value="1"/>
</dbReference>
<dbReference type="SUPFAM" id="SSF89623">
    <property type="entry name" value="Ribose/Galactose isomerase RpiB/AlsB"/>
    <property type="match status" value="1"/>
</dbReference>
<gene>
    <name evidence="3" type="ORF">HMPREF3293_01454</name>
</gene>
<dbReference type="PANTHER" id="PTHR30345:SF0">
    <property type="entry name" value="DNA DAMAGE-REPAIR_TOLERATION PROTEIN DRT102"/>
    <property type="match status" value="1"/>
</dbReference>
<dbReference type="Gene3D" id="3.40.1400.10">
    <property type="entry name" value="Sugar-phosphate isomerase, RpiB/LacA/LacB"/>
    <property type="match status" value="1"/>
</dbReference>
<proteinExistence type="inferred from homology"/>
<dbReference type="InterPro" id="IPR001585">
    <property type="entry name" value="TAL/FSA"/>
</dbReference>
<evidence type="ECO:0000256" key="1">
    <source>
        <dbReference type="ARBA" id="ARBA00008754"/>
    </source>
</evidence>
<dbReference type="AlphaFoldDB" id="A0A136Q503"/>